<accession>A0A364L3P0</accession>
<dbReference type="RefSeq" id="XP_040734945.1">
    <property type="nucleotide sequence ID" value="XM_040879028.1"/>
</dbReference>
<sequence length="278" mass="30445">MPSSVRPYINKSSASRTFSKSDHDRLATLSRESQSSEPSPPFNTSNVTTFPQPETTDTVQSFGDLMNKDEDHRAETFASGGATTETPAALPIFNSPSVSIDTVHGVITTEVGRFPRNSKFAGLSSPQVFAKSAEEHFKGIAPHINVMDFFCPTMSFAEELPNQPTEHRPLVVKEIADVCIQRFLSTYNQLFPILNSRAFCEAYLQFYDAGKCSDSAVVACFYFAIALGSEDEEIGDLHSQAACKLQGELLARPYMSSVQALILMVRSPLIIAISEVAN</sequence>
<evidence type="ECO:0000256" key="1">
    <source>
        <dbReference type="SAM" id="MobiDB-lite"/>
    </source>
</evidence>
<feature type="compositionally biased region" description="Polar residues" evidence="1">
    <location>
        <begin position="42"/>
        <end position="54"/>
    </location>
</feature>
<dbReference type="GeneID" id="63795657"/>
<comment type="caution">
    <text evidence="2">The sequence shown here is derived from an EMBL/GenBank/DDBJ whole genome shotgun (WGS) entry which is preliminary data.</text>
</comment>
<name>A0A364L3P0_TALAM</name>
<gene>
    <name evidence="2" type="ORF">BHQ10_006441</name>
</gene>
<protein>
    <recommendedName>
        <fullName evidence="4">Transcription factor domain-containing protein</fullName>
    </recommendedName>
</protein>
<feature type="region of interest" description="Disordered" evidence="1">
    <location>
        <begin position="1"/>
        <end position="54"/>
    </location>
</feature>
<organism evidence="2 3">
    <name type="scientific">Talaromyces amestolkiae</name>
    <dbReference type="NCBI Taxonomy" id="1196081"/>
    <lineage>
        <taxon>Eukaryota</taxon>
        <taxon>Fungi</taxon>
        <taxon>Dikarya</taxon>
        <taxon>Ascomycota</taxon>
        <taxon>Pezizomycotina</taxon>
        <taxon>Eurotiomycetes</taxon>
        <taxon>Eurotiomycetidae</taxon>
        <taxon>Eurotiales</taxon>
        <taxon>Trichocomaceae</taxon>
        <taxon>Talaromyces</taxon>
        <taxon>Talaromyces sect. Talaromyces</taxon>
    </lineage>
</organism>
<dbReference type="STRING" id="1196081.A0A364L3P0"/>
<dbReference type="AlphaFoldDB" id="A0A364L3P0"/>
<evidence type="ECO:0000313" key="2">
    <source>
        <dbReference type="EMBL" id="RAO70429.1"/>
    </source>
</evidence>
<keyword evidence="3" id="KW-1185">Reference proteome</keyword>
<evidence type="ECO:0008006" key="4">
    <source>
        <dbReference type="Google" id="ProtNLM"/>
    </source>
</evidence>
<dbReference type="Proteomes" id="UP000249363">
    <property type="component" value="Unassembled WGS sequence"/>
</dbReference>
<proteinExistence type="predicted"/>
<dbReference type="CDD" id="cd12148">
    <property type="entry name" value="fungal_TF_MHR"/>
    <property type="match status" value="1"/>
</dbReference>
<dbReference type="OrthoDB" id="5104314at2759"/>
<dbReference type="EMBL" id="MIKG01000012">
    <property type="protein sequence ID" value="RAO70429.1"/>
    <property type="molecule type" value="Genomic_DNA"/>
</dbReference>
<evidence type="ECO:0000313" key="3">
    <source>
        <dbReference type="Proteomes" id="UP000249363"/>
    </source>
</evidence>
<reference evidence="2 3" key="1">
    <citation type="journal article" date="2017" name="Biotechnol. Biofuels">
        <title>Differential beta-glucosidase expression as a function of carbon source availability in Talaromyces amestolkiae: a genomic and proteomic approach.</title>
        <authorList>
            <person name="de Eugenio L.I."/>
            <person name="Mendez-Liter J.A."/>
            <person name="Nieto-Dominguez M."/>
            <person name="Alonso L."/>
            <person name="Gil-Munoz J."/>
            <person name="Barriuso J."/>
            <person name="Prieto A."/>
            <person name="Martinez M.J."/>
        </authorList>
    </citation>
    <scope>NUCLEOTIDE SEQUENCE [LARGE SCALE GENOMIC DNA]</scope>
    <source>
        <strain evidence="2 3">CIB</strain>
    </source>
</reference>